<dbReference type="EMBL" id="AYKW01000056">
    <property type="protein sequence ID" value="PIL25205.1"/>
    <property type="molecule type" value="Genomic_DNA"/>
</dbReference>
<keyword evidence="2" id="KW-1185">Reference proteome</keyword>
<reference evidence="1 2" key="1">
    <citation type="journal article" date="2015" name="Sci. Rep.">
        <title>Chromosome-level genome map provides insights into diverse defense mechanisms in the medicinal fungus Ganoderma sinense.</title>
        <authorList>
            <person name="Zhu Y."/>
            <person name="Xu J."/>
            <person name="Sun C."/>
            <person name="Zhou S."/>
            <person name="Xu H."/>
            <person name="Nelson D.R."/>
            <person name="Qian J."/>
            <person name="Song J."/>
            <person name="Luo H."/>
            <person name="Xiang L."/>
            <person name="Li Y."/>
            <person name="Xu Z."/>
            <person name="Ji A."/>
            <person name="Wang L."/>
            <person name="Lu S."/>
            <person name="Hayward A."/>
            <person name="Sun W."/>
            <person name="Li X."/>
            <person name="Schwartz D.C."/>
            <person name="Wang Y."/>
            <person name="Chen S."/>
        </authorList>
    </citation>
    <scope>NUCLEOTIDE SEQUENCE [LARGE SCALE GENOMIC DNA]</scope>
    <source>
        <strain evidence="1 2">ZZ0214-1</strain>
    </source>
</reference>
<name>A0A2G8RUL6_9APHY</name>
<organism evidence="1 2">
    <name type="scientific">Ganoderma sinense ZZ0214-1</name>
    <dbReference type="NCBI Taxonomy" id="1077348"/>
    <lineage>
        <taxon>Eukaryota</taxon>
        <taxon>Fungi</taxon>
        <taxon>Dikarya</taxon>
        <taxon>Basidiomycota</taxon>
        <taxon>Agaricomycotina</taxon>
        <taxon>Agaricomycetes</taxon>
        <taxon>Polyporales</taxon>
        <taxon>Polyporaceae</taxon>
        <taxon>Ganoderma</taxon>
    </lineage>
</organism>
<dbReference type="STRING" id="1077348.A0A2G8RUL6"/>
<evidence type="ECO:0000313" key="2">
    <source>
        <dbReference type="Proteomes" id="UP000230002"/>
    </source>
</evidence>
<protein>
    <recommendedName>
        <fullName evidence="3">F-box domain-containing protein</fullName>
    </recommendedName>
</protein>
<gene>
    <name evidence="1" type="ORF">GSI_13094</name>
</gene>
<evidence type="ECO:0008006" key="3">
    <source>
        <dbReference type="Google" id="ProtNLM"/>
    </source>
</evidence>
<dbReference type="OrthoDB" id="2754780at2759"/>
<dbReference type="SUPFAM" id="SSF52047">
    <property type="entry name" value="RNI-like"/>
    <property type="match status" value="1"/>
</dbReference>
<dbReference type="AlphaFoldDB" id="A0A2G8RUL6"/>
<comment type="caution">
    <text evidence="1">The sequence shown here is derived from an EMBL/GenBank/DDBJ whole genome shotgun (WGS) entry which is preliminary data.</text>
</comment>
<sequence>MPHLWPFERPISPEILNGIVEESHRIRELCLEGKVSDLQSVCTKLCKPLQVLERLRLSTSFGKRDLELLFSSPSLTVIPTDGLTPRLRYLEIVKLSVNWSDPIFKCSSLTTLIVHGVLARPHPFRDVPFVGTMRQLLDVLDNIAPGLRVLSLKETIPPLPLDTTSPPTPSRNIALPSLQSLRLAGKLIDSANLFNHLSLAPTSTVKFESRDSIHDTHTHSSTAGIVDITRRLSQYVGRAEPLCSVRIELFCKTWYVTCYGTADLSGPPPVDLTLASSYGEREEMPVTTLFRGSGNMFAHVQHLSIVEDTFDLNWAFLFAQLPRLQSLECRGHPFGPFFDALCNVQLDDSKSGEPRVPVPELRTLRLIDALFRRPADTVEREREFVDELIDWAILRCNYGCPLETLELGNCAHATEEDVDVLAEVVPDVGWDGWDTDGDSLEAQMGDAMKRIDNYLVSVPRSLR</sequence>
<accession>A0A2G8RUL6</accession>
<evidence type="ECO:0000313" key="1">
    <source>
        <dbReference type="EMBL" id="PIL25205.1"/>
    </source>
</evidence>
<proteinExistence type="predicted"/>
<dbReference type="Proteomes" id="UP000230002">
    <property type="component" value="Unassembled WGS sequence"/>
</dbReference>